<name>A0ACB7PEB1_9PEZI</name>
<accession>A0ACB7PEB1</accession>
<organism evidence="1 2">
    <name type="scientific">Chaetomium tenue</name>
    <dbReference type="NCBI Taxonomy" id="1854479"/>
    <lineage>
        <taxon>Eukaryota</taxon>
        <taxon>Fungi</taxon>
        <taxon>Dikarya</taxon>
        <taxon>Ascomycota</taxon>
        <taxon>Pezizomycotina</taxon>
        <taxon>Sordariomycetes</taxon>
        <taxon>Sordariomycetidae</taxon>
        <taxon>Sordariales</taxon>
        <taxon>Chaetomiaceae</taxon>
        <taxon>Chaetomium</taxon>
    </lineage>
</organism>
<dbReference type="Proteomes" id="UP000724584">
    <property type="component" value="Unassembled WGS sequence"/>
</dbReference>
<evidence type="ECO:0000313" key="2">
    <source>
        <dbReference type="Proteomes" id="UP000724584"/>
    </source>
</evidence>
<gene>
    <name evidence="1" type="ORF">F5144DRAFT_87374</name>
</gene>
<reference evidence="1 2" key="1">
    <citation type="journal article" date="2021" name="Nat. Commun.">
        <title>Genetic determinants of endophytism in the Arabidopsis root mycobiome.</title>
        <authorList>
            <person name="Mesny F."/>
            <person name="Miyauchi S."/>
            <person name="Thiergart T."/>
            <person name="Pickel B."/>
            <person name="Atanasova L."/>
            <person name="Karlsson M."/>
            <person name="Huettel B."/>
            <person name="Barry K.W."/>
            <person name="Haridas S."/>
            <person name="Chen C."/>
            <person name="Bauer D."/>
            <person name="Andreopoulos W."/>
            <person name="Pangilinan J."/>
            <person name="LaButti K."/>
            <person name="Riley R."/>
            <person name="Lipzen A."/>
            <person name="Clum A."/>
            <person name="Drula E."/>
            <person name="Henrissat B."/>
            <person name="Kohler A."/>
            <person name="Grigoriev I.V."/>
            <person name="Martin F.M."/>
            <person name="Hacquard S."/>
        </authorList>
    </citation>
    <scope>NUCLEOTIDE SEQUENCE [LARGE SCALE GENOMIC DNA]</scope>
    <source>
        <strain evidence="1 2">MPI-SDFR-AT-0079</strain>
    </source>
</reference>
<keyword evidence="2" id="KW-1185">Reference proteome</keyword>
<protein>
    <submittedName>
        <fullName evidence="1">Major facilitator superfamily domain-containing protein</fullName>
    </submittedName>
</protein>
<sequence length="461" mass="49372">MSSPAVELGPLHVGNRNRSATTATAVEDTNVPERDNTQTLPEFSLPPTDTGKDAWLFLAACWAVEALVWGFGFSFGVFQDYYSSHLPFKGEGNIAVVGTTTLGVMYIATPFVIALCRLRPRWARWFTLGGLVSAALTMALSSLCTTVGQLIATQGVLFGIGGCFAYCPSILYIDEWFARRKGMAYGIMWSAAGFGGVVLPLLLEFLLTAYGFRTALRVWAVVLFVLALPLSFLVRPRLPLPAAGMGRHHFNLRYVLSTRFLLHQLANIVQATGYFLPGVYLPSYVRGAFGTSTMLSALTVMLVNITAAVGSVVMGSMSDKLPVTTCLVLSGVGASVAVLVLWGLTSTLAGVYAFCVAYGLFAGCYTSIWPGIMREIARPVDSDEQTHAYVDPSLLFGFLCAGRGIGNVVSGPLSNVLVRGRPWFGEAMGGYGSGYGTLIVYTGVTAVIGGSAFFWKRIGIL</sequence>
<comment type="caution">
    <text evidence="1">The sequence shown here is derived from an EMBL/GenBank/DDBJ whole genome shotgun (WGS) entry which is preliminary data.</text>
</comment>
<dbReference type="EMBL" id="JAGIZQ010000002">
    <property type="protein sequence ID" value="KAH6640156.1"/>
    <property type="molecule type" value="Genomic_DNA"/>
</dbReference>
<proteinExistence type="predicted"/>
<evidence type="ECO:0000313" key="1">
    <source>
        <dbReference type="EMBL" id="KAH6640156.1"/>
    </source>
</evidence>